<sequence>MRLEWAPGAHVDLPQPQGPQLVDNRLSQYKSVKLPDTEPSRNKLSDWGSMERTVEEQSQESVMTTQTDRAATEKSLVTNLSKNYAIRRQNRKSMSLGIYQASQRHGHRHGNTITKGSGIIIRTGDNLNRHNITAAAGTEKSRGGEVAITADNGNSIIVTSKLINSKIGYRETGLPITAATLRFNRGVEWRLVKQRSGVRKRRKVCKAIRVMHDLMDTPFRVEDEFEVLNEMNFLHVLNPRAVAYAYAFFRHRCAHVAPMSSAVPANSNLRHSNIVGWPYDVPRIIECASFVSGIVVVVPETLHRLRWAKGHTRTQFFYYCAFKDLHLNQTDIFSDVVETVVFVLPDKEPKDAYCWISFMHAVDLWLIRGTRIVLVNGPLSADWNAWDRLNENARESIAAFLDMKPHLLPQVVSLLQKGQERWEPIWPVFW</sequence>
<evidence type="ECO:0000313" key="4">
    <source>
        <dbReference type="WBParaSite" id="HPBE_0000437001-mRNA-1"/>
    </source>
</evidence>
<evidence type="ECO:0000256" key="1">
    <source>
        <dbReference type="SAM" id="MobiDB-lite"/>
    </source>
</evidence>
<reference evidence="2 3" key="1">
    <citation type="submission" date="2018-11" db="EMBL/GenBank/DDBJ databases">
        <authorList>
            <consortium name="Pathogen Informatics"/>
        </authorList>
    </citation>
    <scope>NUCLEOTIDE SEQUENCE [LARGE SCALE GENOMIC DNA]</scope>
</reference>
<accession>A0A183FDN2</accession>
<reference evidence="4" key="2">
    <citation type="submission" date="2019-09" db="UniProtKB">
        <authorList>
            <consortium name="WormBaseParasite"/>
        </authorList>
    </citation>
    <scope>IDENTIFICATION</scope>
</reference>
<feature type="compositionally biased region" description="Polar residues" evidence="1">
    <location>
        <begin position="59"/>
        <end position="70"/>
    </location>
</feature>
<dbReference type="EMBL" id="UZAH01025306">
    <property type="protein sequence ID" value="VDO61008.1"/>
    <property type="molecule type" value="Genomic_DNA"/>
</dbReference>
<dbReference type="WBParaSite" id="HPBE_0000437001-mRNA-1">
    <property type="protein sequence ID" value="HPBE_0000437001-mRNA-1"/>
    <property type="gene ID" value="HPBE_0000437001"/>
</dbReference>
<evidence type="ECO:0000313" key="2">
    <source>
        <dbReference type="EMBL" id="VDO61008.1"/>
    </source>
</evidence>
<accession>A0A3P8A8J9</accession>
<feature type="region of interest" description="Disordered" evidence="1">
    <location>
        <begin position="1"/>
        <end position="70"/>
    </location>
</feature>
<protein>
    <submittedName>
        <fullName evidence="2 4">Uncharacterized protein</fullName>
    </submittedName>
</protein>
<name>A0A183FDN2_HELPZ</name>
<dbReference type="AlphaFoldDB" id="A0A183FDN2"/>
<proteinExistence type="predicted"/>
<dbReference type="Proteomes" id="UP000050761">
    <property type="component" value="Unassembled WGS sequence"/>
</dbReference>
<evidence type="ECO:0000313" key="3">
    <source>
        <dbReference type="Proteomes" id="UP000050761"/>
    </source>
</evidence>
<organism evidence="3 4">
    <name type="scientific">Heligmosomoides polygyrus</name>
    <name type="common">Parasitic roundworm</name>
    <dbReference type="NCBI Taxonomy" id="6339"/>
    <lineage>
        <taxon>Eukaryota</taxon>
        <taxon>Metazoa</taxon>
        <taxon>Ecdysozoa</taxon>
        <taxon>Nematoda</taxon>
        <taxon>Chromadorea</taxon>
        <taxon>Rhabditida</taxon>
        <taxon>Rhabditina</taxon>
        <taxon>Rhabditomorpha</taxon>
        <taxon>Strongyloidea</taxon>
        <taxon>Heligmosomidae</taxon>
        <taxon>Heligmosomoides</taxon>
    </lineage>
</organism>
<gene>
    <name evidence="2" type="ORF">HPBE_LOCUS4371</name>
</gene>
<feature type="compositionally biased region" description="Basic and acidic residues" evidence="1">
    <location>
        <begin position="33"/>
        <end position="44"/>
    </location>
</feature>
<keyword evidence="3" id="KW-1185">Reference proteome</keyword>